<feature type="compositionally biased region" description="Polar residues" evidence="1">
    <location>
        <begin position="1"/>
        <end position="42"/>
    </location>
</feature>
<protein>
    <submittedName>
        <fullName evidence="3">Uncharacterized protein</fullName>
    </submittedName>
</protein>
<evidence type="ECO:0000256" key="1">
    <source>
        <dbReference type="SAM" id="MobiDB-lite"/>
    </source>
</evidence>
<keyword evidence="2" id="KW-0472">Membrane</keyword>
<proteinExistence type="predicted"/>
<keyword evidence="4" id="KW-1185">Reference proteome</keyword>
<evidence type="ECO:0000313" key="3">
    <source>
        <dbReference type="EMBL" id="KIM26784.1"/>
    </source>
</evidence>
<keyword evidence="2" id="KW-0812">Transmembrane</keyword>
<dbReference type="AlphaFoldDB" id="A0A0C3B3L7"/>
<sequence length="359" mass="39159">MNTGTNDARAPTSSHENAFSGDETNVNETTPLIGGQESSFGATPQGPGRLSLGLSEASKSRVKYAVLFSIPLLLFVPALVFFVMTLNLRSQLPPSESLEIIANLTHSVENLSSSLSTCTANSTRLANSLHEEEQRVEVCRESERRLAARVGVIQEMLDKCESDELVLKDQLREVSSNLTTCGAEKEELKRQMESGVFVQFLDLVGKMGTGGDSWVCSDATPSWSHGYTTTDSPHPTITIESWSGDLDDVQHSSAPLVFPPPSESKQLIDTSLQTLTNQQIRTSNSEQNTRLLNGAVQGSIRIVGYTVMSQNTAGNNGWWRITKLPAFAAEGATLEFFAQAAKWYGSSARFKVTVYWLSL</sequence>
<dbReference type="HOGENOM" id="CLU_067380_0_0_1"/>
<reference evidence="4" key="2">
    <citation type="submission" date="2015-01" db="EMBL/GenBank/DDBJ databases">
        <title>Evolutionary Origins and Diversification of the Mycorrhizal Mutualists.</title>
        <authorList>
            <consortium name="DOE Joint Genome Institute"/>
            <consortium name="Mycorrhizal Genomics Consortium"/>
            <person name="Kohler A."/>
            <person name="Kuo A."/>
            <person name="Nagy L.G."/>
            <person name="Floudas D."/>
            <person name="Copeland A."/>
            <person name="Barry K.W."/>
            <person name="Cichocki N."/>
            <person name="Veneault-Fourrey C."/>
            <person name="LaButti K."/>
            <person name="Lindquist E.A."/>
            <person name="Lipzen A."/>
            <person name="Lundell T."/>
            <person name="Morin E."/>
            <person name="Murat C."/>
            <person name="Riley R."/>
            <person name="Ohm R."/>
            <person name="Sun H."/>
            <person name="Tunlid A."/>
            <person name="Henrissat B."/>
            <person name="Grigoriev I.V."/>
            <person name="Hibbett D.S."/>
            <person name="Martin F."/>
        </authorList>
    </citation>
    <scope>NUCLEOTIDE SEQUENCE [LARGE SCALE GENOMIC DNA]</scope>
    <source>
        <strain evidence="4">MAFF 305830</strain>
    </source>
</reference>
<gene>
    <name evidence="3" type="ORF">M408DRAFT_177665</name>
</gene>
<dbReference type="OrthoDB" id="3248302at2759"/>
<evidence type="ECO:0000256" key="2">
    <source>
        <dbReference type="SAM" id="Phobius"/>
    </source>
</evidence>
<name>A0A0C3B3L7_SERVB</name>
<dbReference type="Proteomes" id="UP000054097">
    <property type="component" value="Unassembled WGS sequence"/>
</dbReference>
<accession>A0A0C3B3L7</accession>
<keyword evidence="2" id="KW-1133">Transmembrane helix</keyword>
<feature type="transmembrane region" description="Helical" evidence="2">
    <location>
        <begin position="64"/>
        <end position="86"/>
    </location>
</feature>
<feature type="region of interest" description="Disordered" evidence="1">
    <location>
        <begin position="1"/>
        <end position="46"/>
    </location>
</feature>
<organism evidence="3 4">
    <name type="scientific">Serendipita vermifera MAFF 305830</name>
    <dbReference type="NCBI Taxonomy" id="933852"/>
    <lineage>
        <taxon>Eukaryota</taxon>
        <taxon>Fungi</taxon>
        <taxon>Dikarya</taxon>
        <taxon>Basidiomycota</taxon>
        <taxon>Agaricomycotina</taxon>
        <taxon>Agaricomycetes</taxon>
        <taxon>Sebacinales</taxon>
        <taxon>Serendipitaceae</taxon>
        <taxon>Serendipita</taxon>
    </lineage>
</organism>
<reference evidence="3 4" key="1">
    <citation type="submission" date="2014-04" db="EMBL/GenBank/DDBJ databases">
        <authorList>
            <consortium name="DOE Joint Genome Institute"/>
            <person name="Kuo A."/>
            <person name="Zuccaro A."/>
            <person name="Kohler A."/>
            <person name="Nagy L.G."/>
            <person name="Floudas D."/>
            <person name="Copeland A."/>
            <person name="Barry K.W."/>
            <person name="Cichocki N."/>
            <person name="Veneault-Fourrey C."/>
            <person name="LaButti K."/>
            <person name="Lindquist E.A."/>
            <person name="Lipzen A."/>
            <person name="Lundell T."/>
            <person name="Morin E."/>
            <person name="Murat C."/>
            <person name="Sun H."/>
            <person name="Tunlid A."/>
            <person name="Henrissat B."/>
            <person name="Grigoriev I.V."/>
            <person name="Hibbett D.S."/>
            <person name="Martin F."/>
            <person name="Nordberg H.P."/>
            <person name="Cantor M.N."/>
            <person name="Hua S.X."/>
        </authorList>
    </citation>
    <scope>NUCLEOTIDE SEQUENCE [LARGE SCALE GENOMIC DNA]</scope>
    <source>
        <strain evidence="3 4">MAFF 305830</strain>
    </source>
</reference>
<evidence type="ECO:0000313" key="4">
    <source>
        <dbReference type="Proteomes" id="UP000054097"/>
    </source>
</evidence>
<dbReference type="EMBL" id="KN824303">
    <property type="protein sequence ID" value="KIM26784.1"/>
    <property type="molecule type" value="Genomic_DNA"/>
</dbReference>